<evidence type="ECO:0000259" key="9">
    <source>
        <dbReference type="PROSITE" id="PS52004"/>
    </source>
</evidence>
<dbReference type="InterPro" id="IPR001227">
    <property type="entry name" value="Ac_transferase_dom_sf"/>
</dbReference>
<dbReference type="InterPro" id="IPR009081">
    <property type="entry name" value="PP-bd_ACP"/>
</dbReference>
<feature type="region of interest" description="Disordered" evidence="7">
    <location>
        <begin position="1399"/>
        <end position="1459"/>
    </location>
</feature>
<dbReference type="InterPro" id="IPR036736">
    <property type="entry name" value="ACP-like_sf"/>
</dbReference>
<dbReference type="CDD" id="cd00833">
    <property type="entry name" value="PKS"/>
    <property type="match status" value="1"/>
</dbReference>
<dbReference type="OrthoDB" id="9778690at2"/>
<dbReference type="InterPro" id="IPR016036">
    <property type="entry name" value="Malonyl_transacylase_ACP-bd"/>
</dbReference>
<dbReference type="PANTHER" id="PTHR43775:SF37">
    <property type="entry name" value="SI:DKEY-61P9.11"/>
    <property type="match status" value="1"/>
</dbReference>
<feature type="compositionally biased region" description="Low complexity" evidence="7">
    <location>
        <begin position="569"/>
        <end position="592"/>
    </location>
</feature>
<evidence type="ECO:0000256" key="3">
    <source>
        <dbReference type="ARBA" id="ARBA00022679"/>
    </source>
</evidence>
<feature type="compositionally biased region" description="Low complexity" evidence="7">
    <location>
        <begin position="1446"/>
        <end position="1458"/>
    </location>
</feature>
<dbReference type="SUPFAM" id="SSF53474">
    <property type="entry name" value="alpha/beta-Hydrolases"/>
    <property type="match status" value="1"/>
</dbReference>
<dbReference type="RefSeq" id="WP_007321909.1">
    <property type="nucleotide sequence ID" value="NZ_BAEE01000048.1"/>
</dbReference>
<dbReference type="Gene3D" id="1.10.1200.10">
    <property type="entry name" value="ACP-like"/>
    <property type="match status" value="2"/>
</dbReference>
<dbReference type="GO" id="GO:0006633">
    <property type="term" value="P:fatty acid biosynthetic process"/>
    <property type="evidence" value="ECO:0007669"/>
    <property type="project" value="InterPro"/>
</dbReference>
<evidence type="ECO:0000313" key="10">
    <source>
        <dbReference type="EMBL" id="GAB09834.1"/>
    </source>
</evidence>
<name>G7H1V9_9ACTN</name>
<dbReference type="InterPro" id="IPR001031">
    <property type="entry name" value="Thioesterase"/>
</dbReference>
<evidence type="ECO:0000259" key="8">
    <source>
        <dbReference type="PROSITE" id="PS50075"/>
    </source>
</evidence>
<dbReference type="SUPFAM" id="SSF47336">
    <property type="entry name" value="ACP-like"/>
    <property type="match status" value="2"/>
</dbReference>
<dbReference type="Gene3D" id="3.30.70.250">
    <property type="entry name" value="Malonyl-CoA ACP transacylase, ACP-binding"/>
    <property type="match status" value="1"/>
</dbReference>
<dbReference type="SUPFAM" id="SSF52151">
    <property type="entry name" value="FabD/lysophospholipase-like"/>
    <property type="match status" value="1"/>
</dbReference>
<keyword evidence="5" id="KW-0443">Lipid metabolism</keyword>
<feature type="region of interest" description="Disordered" evidence="7">
    <location>
        <begin position="567"/>
        <end position="599"/>
    </location>
</feature>
<dbReference type="Pfam" id="PF00698">
    <property type="entry name" value="Acyl_transf_1"/>
    <property type="match status" value="1"/>
</dbReference>
<dbReference type="SMART" id="SM00827">
    <property type="entry name" value="PKS_AT"/>
    <property type="match status" value="1"/>
</dbReference>
<dbReference type="Gene3D" id="3.40.366.10">
    <property type="entry name" value="Malonyl-Coenzyme A Acyl Carrier Protein, domain 2"/>
    <property type="match status" value="1"/>
</dbReference>
<feature type="compositionally biased region" description="Low complexity" evidence="7">
    <location>
        <begin position="1146"/>
        <end position="1158"/>
    </location>
</feature>
<dbReference type="Pfam" id="PF23297">
    <property type="entry name" value="ACP_SdgA_C"/>
    <property type="match status" value="1"/>
</dbReference>
<dbReference type="NCBIfam" id="NF040607">
    <property type="entry name" value="mycolic_Pks13"/>
    <property type="match status" value="1"/>
</dbReference>
<keyword evidence="11" id="KW-1185">Reference proteome</keyword>
<keyword evidence="2" id="KW-0597">Phosphoprotein</keyword>
<dbReference type="Proteomes" id="UP000035088">
    <property type="component" value="Unassembled WGS sequence"/>
</dbReference>
<feature type="domain" description="Ketosynthase family 3 (KS3)" evidence="9">
    <location>
        <begin position="132"/>
        <end position="560"/>
    </location>
</feature>
<organism evidence="10 11">
    <name type="scientific">Gordonia araii NBRC 100433</name>
    <dbReference type="NCBI Taxonomy" id="1073574"/>
    <lineage>
        <taxon>Bacteria</taxon>
        <taxon>Bacillati</taxon>
        <taxon>Actinomycetota</taxon>
        <taxon>Actinomycetes</taxon>
        <taxon>Mycobacteriales</taxon>
        <taxon>Gordoniaceae</taxon>
        <taxon>Gordonia</taxon>
    </lineage>
</organism>
<gene>
    <name evidence="10" type="primary">pks13</name>
    <name evidence="10" type="ORF">GOARA_048_00360</name>
</gene>
<dbReference type="Gene3D" id="3.40.50.1820">
    <property type="entry name" value="alpha/beta hydrolase"/>
    <property type="match status" value="1"/>
</dbReference>
<dbReference type="InterPro" id="IPR053778">
    <property type="entry name" value="Pks13"/>
</dbReference>
<dbReference type="GO" id="GO:0004312">
    <property type="term" value="F:fatty acid synthase activity"/>
    <property type="evidence" value="ECO:0007669"/>
    <property type="project" value="TreeGrafter"/>
</dbReference>
<dbReference type="GO" id="GO:0031177">
    <property type="term" value="F:phosphopantetheine binding"/>
    <property type="evidence" value="ECO:0007669"/>
    <property type="project" value="InterPro"/>
</dbReference>
<evidence type="ECO:0000256" key="5">
    <source>
        <dbReference type="ARBA" id="ARBA00023098"/>
    </source>
</evidence>
<keyword evidence="3" id="KW-0808">Transferase</keyword>
<dbReference type="SUPFAM" id="SSF53901">
    <property type="entry name" value="Thiolase-like"/>
    <property type="match status" value="1"/>
</dbReference>
<feature type="compositionally biased region" description="Low complexity" evidence="7">
    <location>
        <begin position="1202"/>
        <end position="1212"/>
    </location>
</feature>
<proteinExistence type="predicted"/>
<feature type="domain" description="Carrier" evidence="8">
    <location>
        <begin position="39"/>
        <end position="113"/>
    </location>
</feature>
<feature type="region of interest" description="Disordered" evidence="7">
    <location>
        <begin position="1190"/>
        <end position="1266"/>
    </location>
</feature>
<dbReference type="InterPro" id="IPR014031">
    <property type="entry name" value="Ketoacyl_synth_C"/>
</dbReference>
<dbReference type="GO" id="GO:0071770">
    <property type="term" value="P:DIM/DIP cell wall layer assembly"/>
    <property type="evidence" value="ECO:0007669"/>
    <property type="project" value="TreeGrafter"/>
</dbReference>
<evidence type="ECO:0000256" key="1">
    <source>
        <dbReference type="ARBA" id="ARBA00022450"/>
    </source>
</evidence>
<dbReference type="SUPFAM" id="SSF55048">
    <property type="entry name" value="Probable ACP-binding domain of malonyl-CoA ACP transacylase"/>
    <property type="match status" value="1"/>
</dbReference>
<dbReference type="PROSITE" id="PS52004">
    <property type="entry name" value="KS3_2"/>
    <property type="match status" value="1"/>
</dbReference>
<sequence>MSELNSTPPDEDAPVGADDQSTPETSGTAGETIGDLTVAELRDWLREWVSEATGMPVDQISEDRPMEEFGLSSRDAVALGGDIEDKTGVVLTATVVYQHPTIASLAKRIIEGDPDEGLHDVDAFWERERNADDDIAIVGFSTRFPKAGETPESTWEALITGRDGISELPEDRWSEFRSDPRMVEVLEKRNLRGGYLDNVKAFDGDFFQMSPREVEMVDPQQRLVLELTWEALEHAHIPPSDLKGGQVGVFVGTSTNDYQLLAALGLGEGSDETAAYALTGTATSIIANRTSYFFDFHGPSVAVDTACSSSLVSVHQAVQSLRAGESDVAVAGGVNMLLTPAATVGFDTIGAVAKDGHIKAFSSDADGMVRSEGGGMFVLKRIADARRDGDQILAVIAGSAVNSDGRSNGIFAPNPEAQVEVLRSAYTDAAVDPRDVDYVEAHGTGTILGDPIEADALGRVVGKGREPGKPALLGSAKTNFGHMESAAGAGALAKVVLSLTKDKLPASLNYAGPNPYIQFEATNLKVNDEISEWPRYSGHAVAGVSGFGFGGTNAHLVVREVLDSDLHPAPSSDAAAQDESADGTALAETSAAESDEDDDEYLTDAERAILAAQAKKDEETVDEVEVDPAEGFAPCAQEGSVIPLVISGFVSSRRRKAAKRLVEWLESDEGRNTPLVDIGRALAHRNHGRTRSVVMARSHEDAIKGMTAVAEGKSNPIVYTAEAPDPASAVWLLSGFGSQHRKMAKQLYLENPVFKKYVDRVDEYVQRELGYSIAEMFLDDAQTYGIETSQVGIYTIQVALADTMRHFGAVPGVLVPHSMGEASAAYISGGLSLEDATRVICQRSRLMGEGESMLAGDDIRLMALVEYSAEDIEGVLVDYPDLEICVYAAPTHTVIGGPEPQVDAIVERAEAEGKLGRKLQTKGASHTSQMDPLLGELAYELTGIDPQRPSVGFYSSVDRETFYRPGHEPVHTIDYFLKGLRHSVWFSQAIAKSVENGHRTFVELSPNPAVLISVAAVTFSAGLHDAELVETLKRKEDESHGLVNALMKLYVHGHPCNVAALFGAGDFADIPRTHFDRRDYWLTAELASGSGAGKIPGSHVALPDGRHAWEVNASAVDDPRALVAAAASQVFADATVGASETHGDIPSSGTLTTTLSPHPGGGSVTVHAPEGKHFRLLFEAVVTGTSTAFADGSGASDGGRLSGSSSASTNGSNPSDGGRVRDEPLGEAAYPDGGRVRDEPLGESAYRDHGETKSERDQQHTGAAAFADDKVIVEDEVVDNIGDKWDPASGEKVGDRLAIIVGESMGYDPEDLPREVALIELGLDSLMAVRIKNRVEYEFDIPQLQLQAMRQASLADVEKFVAFAVTHRDQLDTLAENAAGGGELDTAALNAYIDEQLAKEKTQKEAKPTSEGRGFDTAAPSSPPLNPPVPEERSEAGVSRSSEPTSKAAPKESPAAKAVDLTDQAAVAAAAGSDVPPRDAAERLTFGVYAVVTGKSAGGIFNKLPVLSEDVAQQLTDKLNERTGGDVDVEDILDSETIEEMSEYVRQYLDAGAATDGFLRYLRLVPDGKKTYDTSAGDPVPVLLFHPAGGNTSAYEALLKRLPDDQPVIGFDRGVEGPIEDRVREYLPRLREVQPHGPYVLVGWSFGGALAYGVAQLLREAGEEVAVLGLIDVVRPKEDLVETPDTKRERLERWKDFAIRNYDLDEDIPIPMDRLVEADDEGQFQIIMEMMAMSSTKIPGGIIEHQRTSFIENRILDQIEPQAYDGKVVLYRADRMHDGAIELEPKWAEIDEDGRWGEVVDDLEILHVGGDHLSIVDEPYISKIGTDLTERMKNLRS</sequence>
<feature type="compositionally biased region" description="Basic and acidic residues" evidence="7">
    <location>
        <begin position="1399"/>
        <end position="1414"/>
    </location>
</feature>
<dbReference type="Pfam" id="PF00975">
    <property type="entry name" value="Thioesterase"/>
    <property type="match status" value="1"/>
</dbReference>
<dbReference type="SMART" id="SM00823">
    <property type="entry name" value="PKS_PP"/>
    <property type="match status" value="2"/>
</dbReference>
<dbReference type="InterPro" id="IPR020841">
    <property type="entry name" value="PKS_Beta-ketoAc_synthase_dom"/>
</dbReference>
<dbReference type="InterPro" id="IPR016039">
    <property type="entry name" value="Thiolase-like"/>
</dbReference>
<dbReference type="InterPro" id="IPR032821">
    <property type="entry name" value="PKS_assoc"/>
</dbReference>
<dbReference type="GO" id="GO:0004315">
    <property type="term" value="F:3-oxoacyl-[acyl-carrier-protein] synthase activity"/>
    <property type="evidence" value="ECO:0007669"/>
    <property type="project" value="InterPro"/>
</dbReference>
<evidence type="ECO:0000256" key="6">
    <source>
        <dbReference type="ARBA" id="ARBA00023268"/>
    </source>
</evidence>
<dbReference type="Pfam" id="PF00550">
    <property type="entry name" value="PP-binding"/>
    <property type="match status" value="1"/>
</dbReference>
<dbReference type="PROSITE" id="PS50075">
    <property type="entry name" value="CARRIER"/>
    <property type="match status" value="2"/>
</dbReference>
<evidence type="ECO:0000256" key="7">
    <source>
        <dbReference type="SAM" id="MobiDB-lite"/>
    </source>
</evidence>
<dbReference type="InterPro" id="IPR016035">
    <property type="entry name" value="Acyl_Trfase/lysoPLipase"/>
</dbReference>
<keyword evidence="1" id="KW-0596">Phosphopantetheine</keyword>
<feature type="compositionally biased region" description="Basic and acidic residues" evidence="7">
    <location>
        <begin position="1234"/>
        <end position="1259"/>
    </location>
</feature>
<feature type="domain" description="Carrier" evidence="8">
    <location>
        <begin position="1291"/>
        <end position="1365"/>
    </location>
</feature>
<feature type="region of interest" description="Disordered" evidence="7">
    <location>
        <begin position="1"/>
        <end position="34"/>
    </location>
</feature>
<feature type="compositionally biased region" description="Polar residues" evidence="7">
    <location>
        <begin position="19"/>
        <end position="29"/>
    </location>
</feature>
<dbReference type="Pfam" id="PF16197">
    <property type="entry name" value="KAsynt_C_assoc"/>
    <property type="match status" value="1"/>
</dbReference>
<dbReference type="PANTHER" id="PTHR43775">
    <property type="entry name" value="FATTY ACID SYNTHASE"/>
    <property type="match status" value="1"/>
</dbReference>
<evidence type="ECO:0000313" key="11">
    <source>
        <dbReference type="Proteomes" id="UP000035088"/>
    </source>
</evidence>
<keyword evidence="6" id="KW-0511">Multifunctional enzyme</keyword>
<dbReference type="SMART" id="SM01294">
    <property type="entry name" value="PKS_PP_betabranch"/>
    <property type="match status" value="1"/>
</dbReference>
<dbReference type="Pfam" id="PF02801">
    <property type="entry name" value="Ketoacyl-synt_C"/>
    <property type="match status" value="1"/>
</dbReference>
<dbReference type="InterPro" id="IPR020806">
    <property type="entry name" value="PKS_PP-bd"/>
</dbReference>
<keyword evidence="4" id="KW-0276">Fatty acid metabolism</keyword>
<dbReference type="SMART" id="SM00825">
    <property type="entry name" value="PKS_KS"/>
    <property type="match status" value="1"/>
</dbReference>
<dbReference type="InterPro" id="IPR014043">
    <property type="entry name" value="Acyl_transferase_dom"/>
</dbReference>
<dbReference type="GO" id="GO:0005886">
    <property type="term" value="C:plasma membrane"/>
    <property type="evidence" value="ECO:0007669"/>
    <property type="project" value="TreeGrafter"/>
</dbReference>
<dbReference type="EMBL" id="BAEE01000048">
    <property type="protein sequence ID" value="GAB09834.1"/>
    <property type="molecule type" value="Genomic_DNA"/>
</dbReference>
<reference evidence="10 11" key="1">
    <citation type="submission" date="2011-11" db="EMBL/GenBank/DDBJ databases">
        <title>Whole genome shotgun sequence of Gordonia araii NBRC 100433.</title>
        <authorList>
            <person name="Yoshida Y."/>
            <person name="Hosoyama A."/>
            <person name="Tsuchikane K."/>
            <person name="Katsumata H."/>
            <person name="Yamazaki S."/>
            <person name="Fujita N."/>
        </authorList>
    </citation>
    <scope>NUCLEOTIDE SEQUENCE [LARGE SCALE GENOMIC DNA]</scope>
    <source>
        <strain evidence="10 11">NBRC 100433</strain>
    </source>
</reference>
<dbReference type="FunFam" id="3.40.47.10:FF:000042">
    <property type="entry name" value="Polyketide synthase Pks13"/>
    <property type="match status" value="1"/>
</dbReference>
<comment type="caution">
    <text evidence="10">The sequence shown here is derived from an EMBL/GenBank/DDBJ whole genome shotgun (WGS) entry which is preliminary data.</text>
</comment>
<dbReference type="FunFam" id="3.30.70.250:FF:000003">
    <property type="entry name" value="Polyketide beta-ketoacyl synthase Pks3"/>
    <property type="match status" value="1"/>
</dbReference>
<feature type="region of interest" description="Disordered" evidence="7">
    <location>
        <begin position="1139"/>
        <end position="1167"/>
    </location>
</feature>
<dbReference type="InterPro" id="IPR050091">
    <property type="entry name" value="PKS_NRPS_Biosynth_Enz"/>
</dbReference>
<dbReference type="InterPro" id="IPR029058">
    <property type="entry name" value="AB_hydrolase_fold"/>
</dbReference>
<dbReference type="STRING" id="1073574.GOARA_048_00360"/>
<accession>G7H1V9</accession>
<dbReference type="InterPro" id="IPR014030">
    <property type="entry name" value="Ketoacyl_synth_N"/>
</dbReference>
<dbReference type="PROSITE" id="PS00606">
    <property type="entry name" value="KS3_1"/>
    <property type="match status" value="1"/>
</dbReference>
<dbReference type="Gene3D" id="3.40.47.10">
    <property type="match status" value="1"/>
</dbReference>
<dbReference type="GO" id="GO:0005737">
    <property type="term" value="C:cytoplasm"/>
    <property type="evidence" value="ECO:0007669"/>
    <property type="project" value="TreeGrafter"/>
</dbReference>
<dbReference type="Pfam" id="PF00109">
    <property type="entry name" value="ketoacyl-synt"/>
    <property type="match status" value="1"/>
</dbReference>
<protein>
    <submittedName>
        <fullName evidence="10">Polyketide synthase Pks13</fullName>
    </submittedName>
</protein>
<evidence type="ECO:0000256" key="4">
    <source>
        <dbReference type="ARBA" id="ARBA00022832"/>
    </source>
</evidence>
<dbReference type="InterPro" id="IPR018201">
    <property type="entry name" value="Ketoacyl_synth_AS"/>
</dbReference>
<evidence type="ECO:0000256" key="2">
    <source>
        <dbReference type="ARBA" id="ARBA00022553"/>
    </source>
</evidence>